<feature type="transmembrane region" description="Helical" evidence="5">
    <location>
        <begin position="185"/>
        <end position="207"/>
    </location>
</feature>
<dbReference type="InterPro" id="IPR001104">
    <property type="entry name" value="3-oxo-5_a-steroid_4-DH_C"/>
</dbReference>
<dbReference type="OrthoDB" id="9779233at2"/>
<gene>
    <name evidence="7" type="ORF">EHQ58_12060</name>
</gene>
<keyword evidence="8" id="KW-1185">Reference proteome</keyword>
<comment type="subcellular location">
    <subcellularLocation>
        <location evidence="1">Membrane</location>
        <topology evidence="1">Multi-pass membrane protein</topology>
    </subcellularLocation>
</comment>
<feature type="transmembrane region" description="Helical" evidence="5">
    <location>
        <begin position="106"/>
        <end position="125"/>
    </location>
</feature>
<dbReference type="GO" id="GO:0016020">
    <property type="term" value="C:membrane"/>
    <property type="evidence" value="ECO:0007669"/>
    <property type="project" value="UniProtKB-SubCell"/>
</dbReference>
<organism evidence="7 8">
    <name type="scientific">Leptospira ognonensis</name>
    <dbReference type="NCBI Taxonomy" id="2484945"/>
    <lineage>
        <taxon>Bacteria</taxon>
        <taxon>Pseudomonadati</taxon>
        <taxon>Spirochaetota</taxon>
        <taxon>Spirochaetia</taxon>
        <taxon>Leptospirales</taxon>
        <taxon>Leptospiraceae</taxon>
        <taxon>Leptospira</taxon>
    </lineage>
</organism>
<dbReference type="PANTHER" id="PTHR10556">
    <property type="entry name" value="3-OXO-5-ALPHA-STEROID 4-DEHYDROGENASE"/>
    <property type="match status" value="1"/>
</dbReference>
<dbReference type="EMBL" id="RQGD01000034">
    <property type="protein sequence ID" value="TGL58111.1"/>
    <property type="molecule type" value="Genomic_DNA"/>
</dbReference>
<evidence type="ECO:0000256" key="4">
    <source>
        <dbReference type="ARBA" id="ARBA00023136"/>
    </source>
</evidence>
<reference evidence="7" key="1">
    <citation type="journal article" date="2019" name="PLoS Negl. Trop. Dis.">
        <title>Revisiting the worldwide diversity of Leptospira species in the environment.</title>
        <authorList>
            <person name="Vincent A.T."/>
            <person name="Schiettekatte O."/>
            <person name="Bourhy P."/>
            <person name="Veyrier F.J."/>
            <person name="Picardeau M."/>
        </authorList>
    </citation>
    <scope>NUCLEOTIDE SEQUENCE [LARGE SCALE GENOMIC DNA]</scope>
    <source>
        <strain evidence="7">201702476</strain>
    </source>
</reference>
<proteinExistence type="predicted"/>
<dbReference type="GO" id="GO:0006629">
    <property type="term" value="P:lipid metabolic process"/>
    <property type="evidence" value="ECO:0007669"/>
    <property type="project" value="InterPro"/>
</dbReference>
<name>A0A4R9JY13_9LEPT</name>
<dbReference type="Gene3D" id="1.20.120.1630">
    <property type="match status" value="1"/>
</dbReference>
<dbReference type="InterPro" id="IPR039357">
    <property type="entry name" value="SRD5A/TECR"/>
</dbReference>
<feature type="transmembrane region" description="Helical" evidence="5">
    <location>
        <begin position="51"/>
        <end position="69"/>
    </location>
</feature>
<evidence type="ECO:0000313" key="8">
    <source>
        <dbReference type="Proteomes" id="UP000297693"/>
    </source>
</evidence>
<evidence type="ECO:0000313" key="7">
    <source>
        <dbReference type="EMBL" id="TGL58111.1"/>
    </source>
</evidence>
<dbReference type="AlphaFoldDB" id="A0A4R9JY13"/>
<keyword evidence="2 5" id="KW-0812">Transmembrane</keyword>
<evidence type="ECO:0000256" key="2">
    <source>
        <dbReference type="ARBA" id="ARBA00022692"/>
    </source>
</evidence>
<evidence type="ECO:0000256" key="1">
    <source>
        <dbReference type="ARBA" id="ARBA00004141"/>
    </source>
</evidence>
<dbReference type="PANTHER" id="PTHR10556:SF35">
    <property type="entry name" value="3-OXO-5-ALPHA-STEROID 4-DEHYDROGENASE FAMILY PROTEIN"/>
    <property type="match status" value="1"/>
</dbReference>
<comment type="caution">
    <text evidence="7">The sequence shown here is derived from an EMBL/GenBank/DDBJ whole genome shotgun (WGS) entry which is preliminary data.</text>
</comment>
<keyword evidence="4 5" id="KW-0472">Membrane</keyword>
<sequence length="254" mass="29525">MIYFPQDSIIFYAQAAIYILFGFFVFYLESSGKFNLPYSKFASNRGISPKVGMFFIYFIPILGYVSTIGKLSSLSPYHLLLLFVFVFHFGKRCLEVIFLHQFSGKIGLIGVIIITFAYTNIGILLGKNHEQMQFLSEVSPTSTFSILGIIIFFFGQAGNLYHHILLRRLRNSRGDKNYLIPNSGLFQLVVCPHYFFELISWLGIAILSRHWETYVVFFVMTCYLSGRSARTRDWYREKFSDFPSNRKRIVPFVF</sequence>
<evidence type="ECO:0000256" key="3">
    <source>
        <dbReference type="ARBA" id="ARBA00022989"/>
    </source>
</evidence>
<dbReference type="PROSITE" id="PS50244">
    <property type="entry name" value="S5A_REDUCTASE"/>
    <property type="match status" value="1"/>
</dbReference>
<feature type="transmembrane region" description="Helical" evidence="5">
    <location>
        <begin position="145"/>
        <end position="164"/>
    </location>
</feature>
<protein>
    <submittedName>
        <fullName evidence="7">DUF1295 domain-containing protein</fullName>
    </submittedName>
</protein>
<feature type="transmembrane region" description="Helical" evidence="5">
    <location>
        <begin position="75"/>
        <end position="94"/>
    </location>
</feature>
<evidence type="ECO:0000259" key="6">
    <source>
        <dbReference type="Pfam" id="PF02544"/>
    </source>
</evidence>
<dbReference type="RefSeq" id="WP_135624129.1">
    <property type="nucleotide sequence ID" value="NZ_RQGD01000034.1"/>
</dbReference>
<feature type="transmembrane region" description="Helical" evidence="5">
    <location>
        <begin position="12"/>
        <end position="30"/>
    </location>
</feature>
<feature type="transmembrane region" description="Helical" evidence="5">
    <location>
        <begin position="213"/>
        <end position="229"/>
    </location>
</feature>
<dbReference type="Pfam" id="PF02544">
    <property type="entry name" value="Steroid_dh"/>
    <property type="match status" value="1"/>
</dbReference>
<dbReference type="GO" id="GO:0016627">
    <property type="term" value="F:oxidoreductase activity, acting on the CH-CH group of donors"/>
    <property type="evidence" value="ECO:0007669"/>
    <property type="project" value="InterPro"/>
</dbReference>
<feature type="domain" description="3-oxo-5-alpha-steroid 4-dehydrogenase C-terminal" evidence="6">
    <location>
        <begin position="116"/>
        <end position="254"/>
    </location>
</feature>
<evidence type="ECO:0000256" key="5">
    <source>
        <dbReference type="SAM" id="Phobius"/>
    </source>
</evidence>
<dbReference type="Proteomes" id="UP000297693">
    <property type="component" value="Unassembled WGS sequence"/>
</dbReference>
<accession>A0A4R9JY13</accession>
<keyword evidence="3 5" id="KW-1133">Transmembrane helix</keyword>